<evidence type="ECO:0000256" key="6">
    <source>
        <dbReference type="ARBA" id="ARBA00022777"/>
    </source>
</evidence>
<dbReference type="FunFam" id="3.40.50.300:FF:000522">
    <property type="entry name" value="Gluconokinase"/>
    <property type="match status" value="1"/>
</dbReference>
<dbReference type="Proteomes" id="UP000501168">
    <property type="component" value="Chromosome"/>
</dbReference>
<protein>
    <recommendedName>
        <fullName evidence="3 10">Gluconokinase</fullName>
        <ecNumber evidence="3 10">2.7.1.12</ecNumber>
    </recommendedName>
</protein>
<reference evidence="11 12" key="1">
    <citation type="submission" date="2020-03" db="EMBL/GenBank/DDBJ databases">
        <title>Complete genome sequence of Orbus sp. IPMB12 (BCRC 80908).</title>
        <authorList>
            <person name="Lo W.-S."/>
            <person name="Chang T.-H."/>
            <person name="Kuo C.-H."/>
        </authorList>
    </citation>
    <scope>NUCLEOTIDE SEQUENCE [LARGE SCALE GENOMIC DNA]</scope>
    <source>
        <strain evidence="11 12">IPMB12</strain>
    </source>
</reference>
<dbReference type="PANTHER" id="PTHR43442">
    <property type="entry name" value="GLUCONOKINASE-RELATED"/>
    <property type="match status" value="1"/>
</dbReference>
<keyword evidence="12" id="KW-1185">Reference proteome</keyword>
<dbReference type="AlphaFoldDB" id="A0A6G9IAD2"/>
<dbReference type="InterPro" id="IPR031322">
    <property type="entry name" value="Shikimate/glucono_kinase"/>
</dbReference>
<dbReference type="GO" id="GO:0046316">
    <property type="term" value="F:gluconokinase activity"/>
    <property type="evidence" value="ECO:0007669"/>
    <property type="project" value="UniProtKB-EC"/>
</dbReference>
<evidence type="ECO:0000256" key="3">
    <source>
        <dbReference type="ARBA" id="ARBA00012054"/>
    </source>
</evidence>
<evidence type="ECO:0000256" key="8">
    <source>
        <dbReference type="ARBA" id="ARBA00023064"/>
    </source>
</evidence>
<keyword evidence="5 10" id="KW-0547">Nucleotide-binding</keyword>
<comment type="similarity">
    <text evidence="2 10">Belongs to the gluconokinase GntK/GntV family.</text>
</comment>
<comment type="pathway">
    <text evidence="1">Carbohydrate acid metabolism.</text>
</comment>
<dbReference type="InterPro" id="IPR006001">
    <property type="entry name" value="Therm_gnt_kin"/>
</dbReference>
<dbReference type="PANTHER" id="PTHR43442:SF1">
    <property type="entry name" value="THERMORESISTANT GLUCONOKINASE"/>
    <property type="match status" value="1"/>
</dbReference>
<keyword evidence="6 10" id="KW-0418">Kinase</keyword>
<dbReference type="RefSeq" id="WP_166914403.1">
    <property type="nucleotide sequence ID" value="NZ_CP050253.1"/>
</dbReference>
<evidence type="ECO:0000256" key="1">
    <source>
        <dbReference type="ARBA" id="ARBA00004761"/>
    </source>
</evidence>
<evidence type="ECO:0000256" key="4">
    <source>
        <dbReference type="ARBA" id="ARBA00022679"/>
    </source>
</evidence>
<name>A0A6G9IAD2_9GAMM</name>
<evidence type="ECO:0000313" key="12">
    <source>
        <dbReference type="Proteomes" id="UP000501168"/>
    </source>
</evidence>
<evidence type="ECO:0000313" key="11">
    <source>
        <dbReference type="EMBL" id="QIQ20540.1"/>
    </source>
</evidence>
<dbReference type="GO" id="GO:0019521">
    <property type="term" value="P:D-gluconate metabolic process"/>
    <property type="evidence" value="ECO:0007669"/>
    <property type="project" value="UniProtKB-KW"/>
</dbReference>
<dbReference type="InParanoid" id="A0A6G9IAD2"/>
<dbReference type="Gene3D" id="3.40.50.300">
    <property type="entry name" value="P-loop containing nucleotide triphosphate hydrolases"/>
    <property type="match status" value="1"/>
</dbReference>
<keyword evidence="8" id="KW-0311">Gluconate utilization</keyword>
<keyword evidence="7 10" id="KW-0067">ATP-binding</keyword>
<accession>A0A6G9IAD2</accession>
<dbReference type="FunCoup" id="A0A6G9IAD2">
    <property type="interactions" value="288"/>
</dbReference>
<comment type="catalytic activity">
    <reaction evidence="9 10">
        <text>D-gluconate + ATP = 6-phospho-D-gluconate + ADP + H(+)</text>
        <dbReference type="Rhea" id="RHEA:19433"/>
        <dbReference type="ChEBI" id="CHEBI:15378"/>
        <dbReference type="ChEBI" id="CHEBI:18391"/>
        <dbReference type="ChEBI" id="CHEBI:30616"/>
        <dbReference type="ChEBI" id="CHEBI:58759"/>
        <dbReference type="ChEBI" id="CHEBI:456216"/>
        <dbReference type="EC" id="2.7.1.12"/>
    </reaction>
</comment>
<dbReference type="EMBL" id="CP050253">
    <property type="protein sequence ID" value="QIQ20540.1"/>
    <property type="molecule type" value="Genomic_DNA"/>
</dbReference>
<dbReference type="GO" id="GO:0005524">
    <property type="term" value="F:ATP binding"/>
    <property type="evidence" value="ECO:0007669"/>
    <property type="project" value="UniProtKB-KW"/>
</dbReference>
<evidence type="ECO:0000256" key="2">
    <source>
        <dbReference type="ARBA" id="ARBA00008420"/>
    </source>
</evidence>
<evidence type="ECO:0000256" key="9">
    <source>
        <dbReference type="ARBA" id="ARBA00048090"/>
    </source>
</evidence>
<sequence length="183" mass="20573">MNSIIKNNRYIFVLMGVSGSGKSAVAKQVSTVLDAAYLDGDFLHPKANIIKMKSGQPLNDDDRIPWLELINNAAFAMSNVSPISLIICSSLKRQYRDIIRHGNQNIFFIYLKGRFEVIAERLAQRQGHFQKTGMLKSQFDTLEEPSREESDVVVVDIEQPLDKVIQDVITTIKGICQQPSDCT</sequence>
<evidence type="ECO:0000256" key="5">
    <source>
        <dbReference type="ARBA" id="ARBA00022741"/>
    </source>
</evidence>
<dbReference type="KEGG" id="orb:IPMB12_01900"/>
<dbReference type="Pfam" id="PF01202">
    <property type="entry name" value="SKI"/>
    <property type="match status" value="1"/>
</dbReference>
<gene>
    <name evidence="11" type="ORF">IPMB12_01900</name>
</gene>
<proteinExistence type="inferred from homology"/>
<dbReference type="CDD" id="cd02021">
    <property type="entry name" value="GntK"/>
    <property type="match status" value="1"/>
</dbReference>
<dbReference type="GO" id="GO:0005737">
    <property type="term" value="C:cytoplasm"/>
    <property type="evidence" value="ECO:0007669"/>
    <property type="project" value="TreeGrafter"/>
</dbReference>
<keyword evidence="4 10" id="KW-0808">Transferase</keyword>
<dbReference type="InterPro" id="IPR027417">
    <property type="entry name" value="P-loop_NTPase"/>
</dbReference>
<dbReference type="NCBIfam" id="TIGR01313">
    <property type="entry name" value="therm_gnt_kin"/>
    <property type="match status" value="1"/>
</dbReference>
<organism evidence="11 12">
    <name type="scientific">Zophobihabitans entericus</name>
    <dbReference type="NCBI Taxonomy" id="1635327"/>
    <lineage>
        <taxon>Bacteria</taxon>
        <taxon>Pseudomonadati</taxon>
        <taxon>Pseudomonadota</taxon>
        <taxon>Gammaproteobacteria</taxon>
        <taxon>Orbales</taxon>
        <taxon>Orbaceae</taxon>
        <taxon>Zophobihabitans</taxon>
    </lineage>
</organism>
<dbReference type="EC" id="2.7.1.12" evidence="3 10"/>
<evidence type="ECO:0000256" key="10">
    <source>
        <dbReference type="RuleBase" id="RU363066"/>
    </source>
</evidence>
<evidence type="ECO:0000256" key="7">
    <source>
        <dbReference type="ARBA" id="ARBA00022840"/>
    </source>
</evidence>
<dbReference type="SUPFAM" id="SSF52540">
    <property type="entry name" value="P-loop containing nucleoside triphosphate hydrolases"/>
    <property type="match status" value="1"/>
</dbReference>